<evidence type="ECO:0000313" key="2">
    <source>
        <dbReference type="EMBL" id="EJF54949.1"/>
    </source>
</evidence>
<feature type="chain" id="PRO_5003737426" description="Lipoprotein" evidence="1">
    <location>
        <begin position="22"/>
        <end position="271"/>
    </location>
</feature>
<evidence type="ECO:0000313" key="3">
    <source>
        <dbReference type="Proteomes" id="UP000005113"/>
    </source>
</evidence>
<keyword evidence="1" id="KW-0732">Signal</keyword>
<proteinExistence type="predicted"/>
<accession>J0P4Z8</accession>
<protein>
    <recommendedName>
        <fullName evidence="4">Lipoprotein</fullName>
    </recommendedName>
</protein>
<dbReference type="RefSeq" id="WP_002660911.1">
    <property type="nucleotide sequence ID" value="NZ_JH719942.1"/>
</dbReference>
<evidence type="ECO:0008006" key="4">
    <source>
        <dbReference type="Google" id="ProtNLM"/>
    </source>
</evidence>
<feature type="signal peptide" evidence="1">
    <location>
        <begin position="1"/>
        <end position="21"/>
    </location>
</feature>
<evidence type="ECO:0000256" key="1">
    <source>
        <dbReference type="SAM" id="SignalP"/>
    </source>
</evidence>
<gene>
    <name evidence="2" type="ORF">SapgrDRAFT_3306</name>
</gene>
<reference evidence="3" key="1">
    <citation type="journal article" date="2012" name="Stand. Genomic Sci.">
        <title>Permanent draft genome sequence of the gliding predator Saprospira grandis strain Sa g1 (= HR1).</title>
        <authorList>
            <person name="Mavromatis K."/>
            <person name="Chertkov O."/>
            <person name="Lapidus A."/>
            <person name="Nolan M."/>
            <person name="Lucas S."/>
            <person name="Tice H."/>
            <person name="Del Rio T.G."/>
            <person name="Cheng J.F."/>
            <person name="Han C."/>
            <person name="Tapia R."/>
            <person name="Bruce D."/>
            <person name="Goodwin L.A."/>
            <person name="Pitluck S."/>
            <person name="Huntemann M."/>
            <person name="Liolios K."/>
            <person name="Pagani I."/>
            <person name="Ivanova N."/>
            <person name="Mikhailova N."/>
            <person name="Pati A."/>
            <person name="Chen A."/>
            <person name="Palaniappan K."/>
            <person name="Land M."/>
            <person name="Brambilla E.M."/>
            <person name="Rohde M."/>
            <person name="Spring S."/>
            <person name="Goker M."/>
            <person name="Detter J.C."/>
            <person name="Bristow J."/>
            <person name="Eisen J.A."/>
            <person name="Markowitz V."/>
            <person name="Hugenholtz P."/>
            <person name="Kyrpides N.C."/>
            <person name="Klenk H.P."/>
            <person name="Woyke T."/>
        </authorList>
    </citation>
    <scope>NUCLEOTIDE SEQUENCE [LARGE SCALE GENOMIC DNA]</scope>
    <source>
        <strain evidence="3">DSM 2844</strain>
    </source>
</reference>
<organism evidence="2 3">
    <name type="scientific">Saprospira grandis DSM 2844</name>
    <dbReference type="NCBI Taxonomy" id="694433"/>
    <lineage>
        <taxon>Bacteria</taxon>
        <taxon>Pseudomonadati</taxon>
        <taxon>Bacteroidota</taxon>
        <taxon>Saprospiria</taxon>
        <taxon>Saprospirales</taxon>
        <taxon>Saprospiraceae</taxon>
        <taxon>Saprospira</taxon>
    </lineage>
</organism>
<sequence>MKKSLMFLCFLVLLKSCGSKVNNTDLVSDGNVSEVNDTALKVDRSSRKYSSNEYTFSNTVLDLDKNNSIHYQLAKQFDADTTFKGPYKDSTTPAGLFYGFVRYDSVVLHEIRKKGRIVYVVGDYHLSVSNPVSRCSFYYPSIYTEDFVLLERGCGFPPNWDSKMVFVSQDSFDVFPCGKLVEVNKDTTKAIFTRTNTIYPLYVMDLKERRITDTLRFDKFFNKDLGRVDPYFLGNFDAIDSTSQRIFRFKEDTIFFKFWGEPGFMILGEGR</sequence>
<dbReference type="Proteomes" id="UP000005113">
    <property type="component" value="Unassembled WGS sequence"/>
</dbReference>
<dbReference type="HOGENOM" id="CLU_1026338_0_0_10"/>
<dbReference type="AlphaFoldDB" id="J0P4Z8"/>
<name>J0P4Z8_9BACT</name>
<dbReference type="EMBL" id="JH719942">
    <property type="protein sequence ID" value="EJF54949.1"/>
    <property type="molecule type" value="Genomic_DNA"/>
</dbReference>